<sequence length="150" mass="17047">MANFTLAELVKSSTAEQLKINNNPPSIVRVHLTETITLLECIRAEWAEYCERHDLGTPAIRITSGYRSPELNKAVGGVKNSAHVEGYAADLQPVNGKQNEFERFFATEFSHMGYAYDQIIIERSKSSRWVHVGYKRADGKQRRQCFTLKV</sequence>
<organism evidence="2 3">
    <name type="scientific">Prevotella melaninogenica DNF00666</name>
    <dbReference type="NCBI Taxonomy" id="1401073"/>
    <lineage>
        <taxon>Bacteria</taxon>
        <taxon>Pseudomonadati</taxon>
        <taxon>Bacteroidota</taxon>
        <taxon>Bacteroidia</taxon>
        <taxon>Bacteroidales</taxon>
        <taxon>Prevotellaceae</taxon>
        <taxon>Prevotella</taxon>
    </lineage>
</organism>
<protein>
    <recommendedName>
        <fullName evidence="1">Peptidase M15A C-terminal domain-containing protein</fullName>
    </recommendedName>
</protein>
<dbReference type="RefSeq" id="WP_036865473.1">
    <property type="nucleotide sequence ID" value="NZ_JRNS01000410.1"/>
</dbReference>
<feature type="domain" description="Peptidase M15A C-terminal" evidence="1">
    <location>
        <begin position="3"/>
        <end position="112"/>
    </location>
</feature>
<evidence type="ECO:0000313" key="3">
    <source>
        <dbReference type="Proteomes" id="UP000029578"/>
    </source>
</evidence>
<gene>
    <name evidence="2" type="ORF">HMPREF0661_08225</name>
</gene>
<evidence type="ECO:0000259" key="1">
    <source>
        <dbReference type="Pfam" id="PF08291"/>
    </source>
</evidence>
<dbReference type="AlphaFoldDB" id="A0A096CM07"/>
<dbReference type="Proteomes" id="UP000029578">
    <property type="component" value="Unassembled WGS sequence"/>
</dbReference>
<dbReference type="SUPFAM" id="SSF55166">
    <property type="entry name" value="Hedgehog/DD-peptidase"/>
    <property type="match status" value="1"/>
</dbReference>
<evidence type="ECO:0000313" key="2">
    <source>
        <dbReference type="EMBL" id="KGF46324.1"/>
    </source>
</evidence>
<comment type="caution">
    <text evidence="2">The sequence shown here is derived from an EMBL/GenBank/DDBJ whole genome shotgun (WGS) entry which is preliminary data.</text>
</comment>
<name>A0A096CM07_9BACT</name>
<dbReference type="InterPro" id="IPR013230">
    <property type="entry name" value="Peptidase_M15A_C"/>
</dbReference>
<proteinExistence type="predicted"/>
<reference evidence="2 3" key="1">
    <citation type="submission" date="2014-07" db="EMBL/GenBank/DDBJ databases">
        <authorList>
            <person name="McCorrison J."/>
            <person name="Sanka R."/>
            <person name="Torralba M."/>
            <person name="Gillis M."/>
            <person name="Haft D.H."/>
            <person name="Methe B."/>
            <person name="Sutton G."/>
            <person name="Nelson K.E."/>
        </authorList>
    </citation>
    <scope>NUCLEOTIDE SEQUENCE [LARGE SCALE GENOMIC DNA]</scope>
    <source>
        <strain evidence="2 3">DNF00666</strain>
    </source>
</reference>
<dbReference type="Gene3D" id="3.30.1380.10">
    <property type="match status" value="1"/>
</dbReference>
<dbReference type="Pfam" id="PF08291">
    <property type="entry name" value="Peptidase_M15_3"/>
    <property type="match status" value="1"/>
</dbReference>
<dbReference type="InterPro" id="IPR009045">
    <property type="entry name" value="Zn_M74/Hedgehog-like"/>
</dbReference>
<accession>A0A096CM07</accession>
<dbReference type="EMBL" id="JRNS01000410">
    <property type="protein sequence ID" value="KGF46324.1"/>
    <property type="molecule type" value="Genomic_DNA"/>
</dbReference>